<dbReference type="InterPro" id="IPR026224">
    <property type="entry name" value="DPCD"/>
</dbReference>
<dbReference type="PANTHER" id="PTHR31921:SF1">
    <property type="entry name" value="PROTEIN DPCD"/>
    <property type="match status" value="1"/>
</dbReference>
<sequence>MSMQSSSQASKAPRVYSLVADGRRIVHTTFPDESEMVEEYDTKDDCLLSRRTRRKLLFGKESSWEYEVGAPSTLDSGSSASGAVGSNDGSQQPLMMPVAASPFCVMLDTKKAFQWRIRNLPFPASTYSVTIDEVTQEIVVRTTNKKYFKRLAIRSLKDVGLSLDAQLLTWAHQHNTLILTYTKPQKRTGRRQRREKRQRAAACVTTNAVRFHGHTCTGIRRSPGIRKGEYALHCFVHAIPPATRIKSDGVIMAHAPYTACVEL</sequence>
<name>A0ABN8XLV9_RANTA</name>
<dbReference type="PRINTS" id="PR02065">
    <property type="entry name" value="PROTEINDPCD"/>
</dbReference>
<evidence type="ECO:0000256" key="1">
    <source>
        <dbReference type="ARBA" id="ARBA00010597"/>
    </source>
</evidence>
<evidence type="ECO:0000313" key="4">
    <source>
        <dbReference type="EMBL" id="CAI9149178.1"/>
    </source>
</evidence>
<evidence type="ECO:0000256" key="3">
    <source>
        <dbReference type="SAM" id="MobiDB-lite"/>
    </source>
</evidence>
<dbReference type="Proteomes" id="UP001176941">
    <property type="component" value="Unassembled WGS sequence"/>
</dbReference>
<dbReference type="EMBL" id="CATKSN020000166">
    <property type="protein sequence ID" value="CAI9149178.1"/>
    <property type="molecule type" value="Genomic_DNA"/>
</dbReference>
<keyword evidence="5" id="KW-1185">Reference proteome</keyword>
<comment type="caution">
    <text evidence="4">The sequence shown here is derived from an EMBL/GenBank/DDBJ whole genome shotgun (WGS) entry which is preliminary data.</text>
</comment>
<gene>
    <name evidence="4" type="ORF">MRATA1EN1_LOCUS30796</name>
</gene>
<feature type="compositionally biased region" description="Low complexity" evidence="3">
    <location>
        <begin position="75"/>
        <end position="90"/>
    </location>
</feature>
<comment type="similarity">
    <text evidence="1">Belongs to the DPCD family.</text>
</comment>
<protein>
    <recommendedName>
        <fullName evidence="2">Protein DPCD</fullName>
    </recommendedName>
</protein>
<organism evidence="4 5">
    <name type="scientific">Rangifer tarandus platyrhynchus</name>
    <name type="common">Svalbard reindeer</name>
    <dbReference type="NCBI Taxonomy" id="3082113"/>
    <lineage>
        <taxon>Eukaryota</taxon>
        <taxon>Metazoa</taxon>
        <taxon>Chordata</taxon>
        <taxon>Craniata</taxon>
        <taxon>Vertebrata</taxon>
        <taxon>Euteleostomi</taxon>
        <taxon>Mammalia</taxon>
        <taxon>Eutheria</taxon>
        <taxon>Laurasiatheria</taxon>
        <taxon>Artiodactyla</taxon>
        <taxon>Ruminantia</taxon>
        <taxon>Pecora</taxon>
        <taxon>Cervidae</taxon>
        <taxon>Odocoileinae</taxon>
        <taxon>Rangifer</taxon>
    </lineage>
</organism>
<dbReference type="PANTHER" id="PTHR31921">
    <property type="entry name" value="PROTEIN DPCD"/>
    <property type="match status" value="1"/>
</dbReference>
<evidence type="ECO:0000256" key="2">
    <source>
        <dbReference type="ARBA" id="ARBA00020330"/>
    </source>
</evidence>
<feature type="region of interest" description="Disordered" evidence="3">
    <location>
        <begin position="73"/>
        <end position="92"/>
    </location>
</feature>
<proteinExistence type="inferred from homology"/>
<accession>A0ABN8XLV9</accession>
<dbReference type="Pfam" id="PF14913">
    <property type="entry name" value="DPCD"/>
    <property type="match status" value="1"/>
</dbReference>
<evidence type="ECO:0000313" key="5">
    <source>
        <dbReference type="Proteomes" id="UP001176941"/>
    </source>
</evidence>
<reference evidence="4" key="1">
    <citation type="submission" date="2023-04" db="EMBL/GenBank/DDBJ databases">
        <authorList>
            <consortium name="ELIXIR-Norway"/>
        </authorList>
    </citation>
    <scope>NUCLEOTIDE SEQUENCE [LARGE SCALE GENOMIC DNA]</scope>
</reference>